<evidence type="ECO:0000256" key="2">
    <source>
        <dbReference type="ARBA" id="ARBA00023125"/>
    </source>
</evidence>
<dbReference type="PANTHER" id="PTHR30204">
    <property type="entry name" value="REDOX-CYCLING DRUG-SENSING TRANSCRIPTIONAL ACTIVATOR SOXR"/>
    <property type="match status" value="1"/>
</dbReference>
<evidence type="ECO:0000256" key="1">
    <source>
        <dbReference type="ARBA" id="ARBA00023015"/>
    </source>
</evidence>
<comment type="caution">
    <text evidence="5">The sequence shown here is derived from an EMBL/GenBank/DDBJ whole genome shotgun (WGS) entry which is preliminary data.</text>
</comment>
<dbReference type="GO" id="GO:0003677">
    <property type="term" value="F:DNA binding"/>
    <property type="evidence" value="ECO:0007669"/>
    <property type="project" value="UniProtKB-KW"/>
</dbReference>
<dbReference type="PROSITE" id="PS50937">
    <property type="entry name" value="HTH_MERR_2"/>
    <property type="match status" value="1"/>
</dbReference>
<protein>
    <submittedName>
        <fullName evidence="5">DNA-binding transcriptional MerR regulator</fullName>
    </submittedName>
</protein>
<dbReference type="InterPro" id="IPR015358">
    <property type="entry name" value="Tscrpt_reg_MerR_DNA-bd"/>
</dbReference>
<dbReference type="CDD" id="cd04785">
    <property type="entry name" value="HTH_CadR-PbrR-like"/>
    <property type="match status" value="1"/>
</dbReference>
<gene>
    <name evidence="5" type="ORF">J2851_004409</name>
</gene>
<dbReference type="Proteomes" id="UP000781958">
    <property type="component" value="Unassembled WGS sequence"/>
</dbReference>
<accession>A0ABS4SQX2</accession>
<dbReference type="Pfam" id="PF09278">
    <property type="entry name" value="MerR-DNA-bind"/>
    <property type="match status" value="1"/>
</dbReference>
<reference evidence="5 6" key="1">
    <citation type="submission" date="2021-03" db="EMBL/GenBank/DDBJ databases">
        <title>Genomic Encyclopedia of Type Strains, Phase III (KMG-III): the genomes of soil and plant-associated and newly described type strains.</title>
        <authorList>
            <person name="Whitman W."/>
        </authorList>
    </citation>
    <scope>NUCLEOTIDE SEQUENCE [LARGE SCALE GENOMIC DNA]</scope>
    <source>
        <strain evidence="5 6">IMMIB AFH-6</strain>
    </source>
</reference>
<evidence type="ECO:0000313" key="5">
    <source>
        <dbReference type="EMBL" id="MBP2294619.1"/>
    </source>
</evidence>
<keyword evidence="3" id="KW-0804">Transcription</keyword>
<dbReference type="InterPro" id="IPR000551">
    <property type="entry name" value="MerR-type_HTH_dom"/>
</dbReference>
<dbReference type="SMART" id="SM00422">
    <property type="entry name" value="HTH_MERR"/>
    <property type="match status" value="1"/>
</dbReference>
<evidence type="ECO:0000259" key="4">
    <source>
        <dbReference type="PROSITE" id="PS50937"/>
    </source>
</evidence>
<dbReference type="Gene3D" id="1.10.1660.10">
    <property type="match status" value="1"/>
</dbReference>
<dbReference type="EMBL" id="JAGINP010000017">
    <property type="protein sequence ID" value="MBP2294619.1"/>
    <property type="molecule type" value="Genomic_DNA"/>
</dbReference>
<dbReference type="PANTHER" id="PTHR30204:SF94">
    <property type="entry name" value="HEAVY METAL-DEPENDENT TRANSCRIPTIONAL REGULATOR HI_0293-RELATED"/>
    <property type="match status" value="1"/>
</dbReference>
<dbReference type="SUPFAM" id="SSF46955">
    <property type="entry name" value="Putative DNA-binding domain"/>
    <property type="match status" value="1"/>
</dbReference>
<organism evidence="5 6">
    <name type="scientific">Azospirillum rugosum</name>
    <dbReference type="NCBI Taxonomy" id="416170"/>
    <lineage>
        <taxon>Bacteria</taxon>
        <taxon>Pseudomonadati</taxon>
        <taxon>Pseudomonadota</taxon>
        <taxon>Alphaproteobacteria</taxon>
        <taxon>Rhodospirillales</taxon>
        <taxon>Azospirillaceae</taxon>
        <taxon>Azospirillum</taxon>
    </lineage>
</organism>
<feature type="domain" description="HTH merR-type" evidence="4">
    <location>
        <begin position="1"/>
        <end position="58"/>
    </location>
</feature>
<keyword evidence="6" id="KW-1185">Reference proteome</keyword>
<keyword evidence="1" id="KW-0805">Transcription regulation</keyword>
<dbReference type="InterPro" id="IPR047057">
    <property type="entry name" value="MerR_fam"/>
</dbReference>
<evidence type="ECO:0000256" key="3">
    <source>
        <dbReference type="ARBA" id="ARBA00023163"/>
    </source>
</evidence>
<sequence length="126" mass="14396">MKVPTIRYYESIGLLPEPPRTDSNRRTYDDTAARRLRFIRHARELGFEVDAIRQLLSLADDPGQPCAQADSLARTHLADIESKIARLEALRAEVRQMVEQCAHGQVRTCHVIEVLADHAHCLHEHH</sequence>
<name>A0ABS4SQX2_9PROT</name>
<proteinExistence type="predicted"/>
<dbReference type="PRINTS" id="PR00040">
    <property type="entry name" value="HTHMERR"/>
</dbReference>
<dbReference type="InterPro" id="IPR009061">
    <property type="entry name" value="DNA-bd_dom_put_sf"/>
</dbReference>
<dbReference type="Pfam" id="PF00376">
    <property type="entry name" value="MerR"/>
    <property type="match status" value="1"/>
</dbReference>
<evidence type="ECO:0000313" key="6">
    <source>
        <dbReference type="Proteomes" id="UP000781958"/>
    </source>
</evidence>
<keyword evidence="2 5" id="KW-0238">DNA-binding</keyword>